<reference evidence="7" key="1">
    <citation type="journal article" date="2020" name="Stud. Mycol.">
        <title>101 Dothideomycetes genomes: a test case for predicting lifestyles and emergence of pathogens.</title>
        <authorList>
            <person name="Haridas S."/>
            <person name="Albert R."/>
            <person name="Binder M."/>
            <person name="Bloem J."/>
            <person name="Labutti K."/>
            <person name="Salamov A."/>
            <person name="Andreopoulos B."/>
            <person name="Baker S."/>
            <person name="Barry K."/>
            <person name="Bills G."/>
            <person name="Bluhm B."/>
            <person name="Cannon C."/>
            <person name="Castanera R."/>
            <person name="Culley D."/>
            <person name="Daum C."/>
            <person name="Ezra D."/>
            <person name="Gonzalez J."/>
            <person name="Henrissat B."/>
            <person name="Kuo A."/>
            <person name="Liang C."/>
            <person name="Lipzen A."/>
            <person name="Lutzoni F."/>
            <person name="Magnuson J."/>
            <person name="Mondo S."/>
            <person name="Nolan M."/>
            <person name="Ohm R."/>
            <person name="Pangilinan J."/>
            <person name="Park H.-J."/>
            <person name="Ramirez L."/>
            <person name="Alfaro M."/>
            <person name="Sun H."/>
            <person name="Tritt A."/>
            <person name="Yoshinaga Y."/>
            <person name="Zwiers L.-H."/>
            <person name="Turgeon B."/>
            <person name="Goodwin S."/>
            <person name="Spatafora J."/>
            <person name="Crous P."/>
            <person name="Grigoriev I."/>
        </authorList>
    </citation>
    <scope>NUCLEOTIDE SEQUENCE</scope>
    <source>
        <strain evidence="7">CBS 480.64</strain>
    </source>
</reference>
<evidence type="ECO:0000256" key="3">
    <source>
        <dbReference type="ARBA" id="ARBA00022692"/>
    </source>
</evidence>
<feature type="transmembrane region" description="Helical" evidence="6">
    <location>
        <begin position="5"/>
        <end position="25"/>
    </location>
</feature>
<evidence type="ECO:0000256" key="1">
    <source>
        <dbReference type="ARBA" id="ARBA00004370"/>
    </source>
</evidence>
<comment type="subcellular location">
    <subcellularLocation>
        <location evidence="1">Membrane</location>
    </subcellularLocation>
</comment>
<evidence type="ECO:0000256" key="4">
    <source>
        <dbReference type="ARBA" id="ARBA00022989"/>
    </source>
</evidence>
<feature type="non-terminal residue" evidence="7">
    <location>
        <position position="95"/>
    </location>
</feature>
<proteinExistence type="inferred from homology"/>
<dbReference type="AlphaFoldDB" id="A0A6A7C4N2"/>
<dbReference type="InterPro" id="IPR000612">
    <property type="entry name" value="PMP3"/>
</dbReference>
<dbReference type="Proteomes" id="UP000799421">
    <property type="component" value="Unassembled WGS sequence"/>
</dbReference>
<name>A0A6A7C4N2_9PEZI</name>
<evidence type="ECO:0000256" key="5">
    <source>
        <dbReference type="ARBA" id="ARBA00023136"/>
    </source>
</evidence>
<dbReference type="GO" id="GO:0016020">
    <property type="term" value="C:membrane"/>
    <property type="evidence" value="ECO:0007669"/>
    <property type="project" value="UniProtKB-SubCell"/>
</dbReference>
<feature type="transmembrane region" description="Helical" evidence="6">
    <location>
        <begin position="37"/>
        <end position="59"/>
    </location>
</feature>
<evidence type="ECO:0000256" key="2">
    <source>
        <dbReference type="ARBA" id="ARBA00009530"/>
    </source>
</evidence>
<keyword evidence="3 6" id="KW-0812">Transmembrane</keyword>
<keyword evidence="5 6" id="KW-0472">Membrane</keyword>
<gene>
    <name evidence="7" type="ORF">K470DRAFT_192203</name>
</gene>
<sequence length="95" mass="10627">MKGLLYRLVLTVVNIFFPPLTVLILCGVGPDVALNCILFILAVFPSHVHAFCISCVYFWRRRKVNKGIHPGGEISWISSRNVINGGADDRTIVRM</sequence>
<comment type="similarity">
    <text evidence="2">Belongs to the UPF0057 (PMP3) family.</text>
</comment>
<dbReference type="EMBL" id="MU005968">
    <property type="protein sequence ID" value="KAF2862009.1"/>
    <property type="molecule type" value="Genomic_DNA"/>
</dbReference>
<dbReference type="Pfam" id="PF01679">
    <property type="entry name" value="Pmp3"/>
    <property type="match status" value="1"/>
</dbReference>
<keyword evidence="4 6" id="KW-1133">Transmembrane helix</keyword>
<organism evidence="7 8">
    <name type="scientific">Piedraia hortae CBS 480.64</name>
    <dbReference type="NCBI Taxonomy" id="1314780"/>
    <lineage>
        <taxon>Eukaryota</taxon>
        <taxon>Fungi</taxon>
        <taxon>Dikarya</taxon>
        <taxon>Ascomycota</taxon>
        <taxon>Pezizomycotina</taxon>
        <taxon>Dothideomycetes</taxon>
        <taxon>Dothideomycetidae</taxon>
        <taxon>Capnodiales</taxon>
        <taxon>Piedraiaceae</taxon>
        <taxon>Piedraia</taxon>
    </lineage>
</organism>
<keyword evidence="8" id="KW-1185">Reference proteome</keyword>
<evidence type="ECO:0000313" key="8">
    <source>
        <dbReference type="Proteomes" id="UP000799421"/>
    </source>
</evidence>
<dbReference type="OrthoDB" id="2152119at2759"/>
<evidence type="ECO:0000256" key="6">
    <source>
        <dbReference type="SAM" id="Phobius"/>
    </source>
</evidence>
<protein>
    <submittedName>
        <fullName evidence="7">Uncharacterized protein</fullName>
    </submittedName>
</protein>
<accession>A0A6A7C4N2</accession>
<evidence type="ECO:0000313" key="7">
    <source>
        <dbReference type="EMBL" id="KAF2862009.1"/>
    </source>
</evidence>